<keyword evidence="2" id="KW-1185">Reference proteome</keyword>
<organism evidence="1 2">
    <name type="scientific">Actinoplanes subglobosus</name>
    <dbReference type="NCBI Taxonomy" id="1547892"/>
    <lineage>
        <taxon>Bacteria</taxon>
        <taxon>Bacillati</taxon>
        <taxon>Actinomycetota</taxon>
        <taxon>Actinomycetes</taxon>
        <taxon>Micromonosporales</taxon>
        <taxon>Micromonosporaceae</taxon>
        <taxon>Actinoplanes</taxon>
    </lineage>
</organism>
<dbReference type="EMBL" id="JBHSBL010000019">
    <property type="protein sequence ID" value="MFC4068834.1"/>
    <property type="molecule type" value="Genomic_DNA"/>
</dbReference>
<dbReference type="RefSeq" id="WP_378069719.1">
    <property type="nucleotide sequence ID" value="NZ_JBHSBL010000019.1"/>
</dbReference>
<evidence type="ECO:0000313" key="2">
    <source>
        <dbReference type="Proteomes" id="UP001595867"/>
    </source>
</evidence>
<gene>
    <name evidence="1" type="ORF">ACFO0C_28215</name>
</gene>
<name>A0ABV8IX26_9ACTN</name>
<dbReference type="Proteomes" id="UP001595867">
    <property type="component" value="Unassembled WGS sequence"/>
</dbReference>
<protein>
    <submittedName>
        <fullName evidence="1">Uncharacterized protein</fullName>
    </submittedName>
</protein>
<sequence length="53" mass="5781">MDLDDTMDAELDRFLARATASALTTLTAGIDVAQRLRELHADPAPTTPDDEPR</sequence>
<comment type="caution">
    <text evidence="1">The sequence shown here is derived from an EMBL/GenBank/DDBJ whole genome shotgun (WGS) entry which is preliminary data.</text>
</comment>
<accession>A0ABV8IX26</accession>
<evidence type="ECO:0000313" key="1">
    <source>
        <dbReference type="EMBL" id="MFC4068834.1"/>
    </source>
</evidence>
<reference evidence="2" key="1">
    <citation type="journal article" date="2019" name="Int. J. Syst. Evol. Microbiol.">
        <title>The Global Catalogue of Microorganisms (GCM) 10K type strain sequencing project: providing services to taxonomists for standard genome sequencing and annotation.</title>
        <authorList>
            <consortium name="The Broad Institute Genomics Platform"/>
            <consortium name="The Broad Institute Genome Sequencing Center for Infectious Disease"/>
            <person name="Wu L."/>
            <person name="Ma J."/>
        </authorList>
    </citation>
    <scope>NUCLEOTIDE SEQUENCE [LARGE SCALE GENOMIC DNA]</scope>
    <source>
        <strain evidence="2">TBRC 5832</strain>
    </source>
</reference>
<proteinExistence type="predicted"/>